<proteinExistence type="predicted"/>
<protein>
    <submittedName>
        <fullName evidence="1 2">Uncharacterized protein</fullName>
    </submittedName>
</protein>
<dbReference type="Proteomes" id="UP000006727">
    <property type="component" value="Chromosome 5"/>
</dbReference>
<evidence type="ECO:0000313" key="1">
    <source>
        <dbReference type="EMBL" id="PNR53712.1"/>
    </source>
</evidence>
<name>A0A2K1KIV5_PHYPA</name>
<evidence type="ECO:0000313" key="3">
    <source>
        <dbReference type="Proteomes" id="UP000006727"/>
    </source>
</evidence>
<sequence>MCNVSISGGSGRKGGGVVVGVGLQGSFEFFHVAYSMTLDIAVNEARLNEHNRCVSIGMKRWRQLPRFCLQSCRSG</sequence>
<dbReference type="EMBL" id="ABEU02000005">
    <property type="protein sequence ID" value="PNR53712.1"/>
    <property type="molecule type" value="Genomic_DNA"/>
</dbReference>
<accession>A0A2K1KIV5</accession>
<dbReference type="EnsemblPlants" id="Pp3c5_7900V3.1">
    <property type="protein sequence ID" value="PAC:32955434.CDS.1"/>
    <property type="gene ID" value="Pp3c5_7900"/>
</dbReference>
<reference evidence="1 3" key="2">
    <citation type="journal article" date="2018" name="Plant J.">
        <title>The Physcomitrella patens chromosome-scale assembly reveals moss genome structure and evolution.</title>
        <authorList>
            <person name="Lang D."/>
            <person name="Ullrich K.K."/>
            <person name="Murat F."/>
            <person name="Fuchs J."/>
            <person name="Jenkins J."/>
            <person name="Haas F.B."/>
            <person name="Piednoel M."/>
            <person name="Gundlach H."/>
            <person name="Van Bel M."/>
            <person name="Meyberg R."/>
            <person name="Vives C."/>
            <person name="Morata J."/>
            <person name="Symeonidi A."/>
            <person name="Hiss M."/>
            <person name="Muchero W."/>
            <person name="Kamisugi Y."/>
            <person name="Saleh O."/>
            <person name="Blanc G."/>
            <person name="Decker E.L."/>
            <person name="van Gessel N."/>
            <person name="Grimwood J."/>
            <person name="Hayes R.D."/>
            <person name="Graham S.W."/>
            <person name="Gunter L.E."/>
            <person name="McDaniel S.F."/>
            <person name="Hoernstein S.N.W."/>
            <person name="Larsson A."/>
            <person name="Li F.W."/>
            <person name="Perroud P.F."/>
            <person name="Phillips J."/>
            <person name="Ranjan P."/>
            <person name="Rokshar D.S."/>
            <person name="Rothfels C.J."/>
            <person name="Schneider L."/>
            <person name="Shu S."/>
            <person name="Stevenson D.W."/>
            <person name="Thummler F."/>
            <person name="Tillich M."/>
            <person name="Villarreal Aguilar J.C."/>
            <person name="Widiez T."/>
            <person name="Wong G.K."/>
            <person name="Wymore A."/>
            <person name="Zhang Y."/>
            <person name="Zimmer A.D."/>
            <person name="Quatrano R.S."/>
            <person name="Mayer K.F.X."/>
            <person name="Goodstein D."/>
            <person name="Casacuberta J.M."/>
            <person name="Vandepoele K."/>
            <person name="Reski R."/>
            <person name="Cuming A.C."/>
            <person name="Tuskan G.A."/>
            <person name="Maumus F."/>
            <person name="Salse J."/>
            <person name="Schmutz J."/>
            <person name="Rensing S.A."/>
        </authorList>
    </citation>
    <scope>NUCLEOTIDE SEQUENCE [LARGE SCALE GENOMIC DNA]</scope>
    <source>
        <strain evidence="2 3">cv. Gransden 2004</strain>
    </source>
</reference>
<dbReference type="Gramene" id="Pp3c5_7900V3.1">
    <property type="protein sequence ID" value="PAC:32955434.CDS.1"/>
    <property type="gene ID" value="Pp3c5_7900"/>
</dbReference>
<dbReference type="PaxDb" id="3218-PP1S64_2V6.1"/>
<gene>
    <name evidence="1" type="ORF">PHYPA_007387</name>
</gene>
<dbReference type="InParanoid" id="A0A2K1KIV5"/>
<dbReference type="AlphaFoldDB" id="A0A2K1KIV5"/>
<reference evidence="1 3" key="1">
    <citation type="journal article" date="2008" name="Science">
        <title>The Physcomitrella genome reveals evolutionary insights into the conquest of land by plants.</title>
        <authorList>
            <person name="Rensing S."/>
            <person name="Lang D."/>
            <person name="Zimmer A."/>
            <person name="Terry A."/>
            <person name="Salamov A."/>
            <person name="Shapiro H."/>
            <person name="Nishiyama T."/>
            <person name="Perroud P.-F."/>
            <person name="Lindquist E."/>
            <person name="Kamisugi Y."/>
            <person name="Tanahashi T."/>
            <person name="Sakakibara K."/>
            <person name="Fujita T."/>
            <person name="Oishi K."/>
            <person name="Shin-I T."/>
            <person name="Kuroki Y."/>
            <person name="Toyoda A."/>
            <person name="Suzuki Y."/>
            <person name="Hashimoto A."/>
            <person name="Yamaguchi K."/>
            <person name="Sugano A."/>
            <person name="Kohara Y."/>
            <person name="Fujiyama A."/>
            <person name="Anterola A."/>
            <person name="Aoki S."/>
            <person name="Ashton N."/>
            <person name="Barbazuk W.B."/>
            <person name="Barker E."/>
            <person name="Bennetzen J."/>
            <person name="Bezanilla M."/>
            <person name="Blankenship R."/>
            <person name="Cho S.H."/>
            <person name="Dutcher S."/>
            <person name="Estelle M."/>
            <person name="Fawcett J.A."/>
            <person name="Gundlach H."/>
            <person name="Hanada K."/>
            <person name="Heyl A."/>
            <person name="Hicks K.A."/>
            <person name="Hugh J."/>
            <person name="Lohr M."/>
            <person name="Mayer K."/>
            <person name="Melkozernov A."/>
            <person name="Murata T."/>
            <person name="Nelson D."/>
            <person name="Pils B."/>
            <person name="Prigge M."/>
            <person name="Reiss B."/>
            <person name="Renner T."/>
            <person name="Rombauts S."/>
            <person name="Rushton P."/>
            <person name="Sanderfoot A."/>
            <person name="Schween G."/>
            <person name="Shiu S.-H."/>
            <person name="Stueber K."/>
            <person name="Theodoulou F.L."/>
            <person name="Tu H."/>
            <person name="Van de Peer Y."/>
            <person name="Verrier P.J."/>
            <person name="Waters E."/>
            <person name="Wood A."/>
            <person name="Yang L."/>
            <person name="Cove D."/>
            <person name="Cuming A."/>
            <person name="Hasebe M."/>
            <person name="Lucas S."/>
            <person name="Mishler D.B."/>
            <person name="Reski R."/>
            <person name="Grigoriev I."/>
            <person name="Quatrano R.S."/>
            <person name="Boore J.L."/>
        </authorList>
    </citation>
    <scope>NUCLEOTIDE SEQUENCE [LARGE SCALE GENOMIC DNA]</scope>
    <source>
        <strain evidence="2 3">cv. Gransden 2004</strain>
    </source>
</reference>
<evidence type="ECO:0000313" key="2">
    <source>
        <dbReference type="EnsemblPlants" id="PAC:32955434.CDS.1"/>
    </source>
</evidence>
<organism evidence="1">
    <name type="scientific">Physcomitrium patens</name>
    <name type="common">Spreading-leaved earth moss</name>
    <name type="synonym">Physcomitrella patens</name>
    <dbReference type="NCBI Taxonomy" id="3218"/>
    <lineage>
        <taxon>Eukaryota</taxon>
        <taxon>Viridiplantae</taxon>
        <taxon>Streptophyta</taxon>
        <taxon>Embryophyta</taxon>
        <taxon>Bryophyta</taxon>
        <taxon>Bryophytina</taxon>
        <taxon>Bryopsida</taxon>
        <taxon>Funariidae</taxon>
        <taxon>Funariales</taxon>
        <taxon>Funariaceae</taxon>
        <taxon>Physcomitrium</taxon>
    </lineage>
</organism>
<keyword evidence="3" id="KW-1185">Reference proteome</keyword>
<reference evidence="2" key="3">
    <citation type="submission" date="2020-12" db="UniProtKB">
        <authorList>
            <consortium name="EnsemblPlants"/>
        </authorList>
    </citation>
    <scope>IDENTIFICATION</scope>
</reference>